<keyword evidence="1" id="KW-0812">Transmembrane</keyword>
<protein>
    <submittedName>
        <fullName evidence="2">Uncharacterized protein</fullName>
    </submittedName>
</protein>
<reference evidence="2 3" key="1">
    <citation type="journal article" date="2018" name="Sci. Rep.">
        <title>Characterisation of pathogen-specific regions and novel effector candidates in Fusarium oxysporum f. sp. cepae.</title>
        <authorList>
            <person name="Armitage A.D."/>
            <person name="Taylor A."/>
            <person name="Sobczyk M.K."/>
            <person name="Baxter L."/>
            <person name="Greenfield B.P."/>
            <person name="Bates H.J."/>
            <person name="Wilson F."/>
            <person name="Jackson A.C."/>
            <person name="Ott S."/>
            <person name="Harrison R.J."/>
            <person name="Clarkson J.P."/>
        </authorList>
    </citation>
    <scope>NUCLEOTIDE SEQUENCE [LARGE SCALE GENOMIC DNA]</scope>
    <source>
        <strain evidence="2 3">FoC_Fus2</strain>
    </source>
</reference>
<gene>
    <name evidence="2" type="ORF">BFJ65_g16307</name>
</gene>
<dbReference type="Proteomes" id="UP000270866">
    <property type="component" value="Unassembled WGS sequence"/>
</dbReference>
<dbReference type="AlphaFoldDB" id="A0A3L6MVX7"/>
<evidence type="ECO:0000256" key="1">
    <source>
        <dbReference type="SAM" id="Phobius"/>
    </source>
</evidence>
<keyword evidence="1" id="KW-1133">Transmembrane helix</keyword>
<keyword evidence="1" id="KW-0472">Membrane</keyword>
<accession>A0A3L6MVX7</accession>
<comment type="caution">
    <text evidence="2">The sequence shown here is derived from an EMBL/GenBank/DDBJ whole genome shotgun (WGS) entry which is preliminary data.</text>
</comment>
<evidence type="ECO:0000313" key="3">
    <source>
        <dbReference type="Proteomes" id="UP000270866"/>
    </source>
</evidence>
<sequence length="66" mass="6197">MVNLAYSSIYEGVLGLAVAAAHAGYLLGFDPDRVAGAAAVGAALAAGAALEVGAALVAAAVLMPAA</sequence>
<feature type="transmembrane region" description="Helical" evidence="1">
    <location>
        <begin position="35"/>
        <end position="62"/>
    </location>
</feature>
<feature type="transmembrane region" description="Helical" evidence="1">
    <location>
        <begin position="12"/>
        <end position="29"/>
    </location>
</feature>
<evidence type="ECO:0000313" key="2">
    <source>
        <dbReference type="EMBL" id="RKK08645.1"/>
    </source>
</evidence>
<proteinExistence type="predicted"/>
<organism evidence="2 3">
    <name type="scientific">Fusarium oxysporum f. sp. cepae</name>
    <dbReference type="NCBI Taxonomy" id="396571"/>
    <lineage>
        <taxon>Eukaryota</taxon>
        <taxon>Fungi</taxon>
        <taxon>Dikarya</taxon>
        <taxon>Ascomycota</taxon>
        <taxon>Pezizomycotina</taxon>
        <taxon>Sordariomycetes</taxon>
        <taxon>Hypocreomycetidae</taxon>
        <taxon>Hypocreales</taxon>
        <taxon>Nectriaceae</taxon>
        <taxon>Fusarium</taxon>
        <taxon>Fusarium oxysporum species complex</taxon>
    </lineage>
</organism>
<name>A0A3L6MVX7_FUSOX</name>
<dbReference type="EMBL" id="MRCU01000013">
    <property type="protein sequence ID" value="RKK08645.1"/>
    <property type="molecule type" value="Genomic_DNA"/>
</dbReference>